<dbReference type="EMBL" id="CAJVPT010004795">
    <property type="protein sequence ID" value="CAG8512521.1"/>
    <property type="molecule type" value="Genomic_DNA"/>
</dbReference>
<sequence length="103" mass="11763">MTYHGNLRVSTGLAMRDGTEWLQSNLGNVKKPFLLQHGMNDRVIQVKGSRELFDQAQTPEGQKTLLLYDGCEHEMLRDPIAGKKVFDDALNWMITTDERLSNQ</sequence>
<dbReference type="Proteomes" id="UP000789525">
    <property type="component" value="Unassembled WGS sequence"/>
</dbReference>
<evidence type="ECO:0000313" key="1">
    <source>
        <dbReference type="EMBL" id="CAG8512521.1"/>
    </source>
</evidence>
<keyword evidence="2" id="KW-1185">Reference proteome</keyword>
<name>A0ACA9L5S8_9GLOM</name>
<comment type="caution">
    <text evidence="1">The sequence shown here is derived from an EMBL/GenBank/DDBJ whole genome shotgun (WGS) entry which is preliminary data.</text>
</comment>
<proteinExistence type="predicted"/>
<protein>
    <submittedName>
        <fullName evidence="1">2229_t:CDS:1</fullName>
    </submittedName>
</protein>
<organism evidence="1 2">
    <name type="scientific">Acaulospora colombiana</name>
    <dbReference type="NCBI Taxonomy" id="27376"/>
    <lineage>
        <taxon>Eukaryota</taxon>
        <taxon>Fungi</taxon>
        <taxon>Fungi incertae sedis</taxon>
        <taxon>Mucoromycota</taxon>
        <taxon>Glomeromycotina</taxon>
        <taxon>Glomeromycetes</taxon>
        <taxon>Diversisporales</taxon>
        <taxon>Acaulosporaceae</taxon>
        <taxon>Acaulospora</taxon>
    </lineage>
</organism>
<evidence type="ECO:0000313" key="2">
    <source>
        <dbReference type="Proteomes" id="UP000789525"/>
    </source>
</evidence>
<reference evidence="1" key="1">
    <citation type="submission" date="2021-06" db="EMBL/GenBank/DDBJ databases">
        <authorList>
            <person name="Kallberg Y."/>
            <person name="Tangrot J."/>
            <person name="Rosling A."/>
        </authorList>
    </citation>
    <scope>NUCLEOTIDE SEQUENCE</scope>
    <source>
        <strain evidence="1">CL356</strain>
    </source>
</reference>
<gene>
    <name evidence="1" type="ORF">ACOLOM_LOCUS3285</name>
</gene>
<accession>A0ACA9L5S8</accession>